<dbReference type="Pfam" id="PF16344">
    <property type="entry name" value="FecR_C"/>
    <property type="match status" value="1"/>
</dbReference>
<dbReference type="PANTHER" id="PTHR30273:SF2">
    <property type="entry name" value="PROTEIN FECR"/>
    <property type="match status" value="1"/>
</dbReference>
<feature type="domain" description="Protein FecR C-terminal" evidence="2">
    <location>
        <begin position="248"/>
        <end position="310"/>
    </location>
</feature>
<dbReference type="Proteomes" id="UP000318946">
    <property type="component" value="Chromosome"/>
</dbReference>
<reference evidence="4" key="1">
    <citation type="submission" date="2019-06" db="EMBL/GenBank/DDBJ databases">
        <title>Alistipes onderdonkii subsp. vulgaris subsp. nov., Alistipes dispar sp. nov. and Alistipes communis sp. nov., isolated from human faeces, and creation of Alistipes onderdonkii subsp. onderdonkii subsp. nov.</title>
        <authorList>
            <person name="Sakamoto M."/>
            <person name="Ikeyama N."/>
            <person name="Ogata Y."/>
            <person name="Suda W."/>
            <person name="Iino T."/>
            <person name="Hattori M."/>
            <person name="Ohkuma M."/>
        </authorList>
    </citation>
    <scope>NUCLEOTIDE SEQUENCE [LARGE SCALE GENOMIC DNA]</scope>
    <source>
        <strain evidence="4">5CBH24</strain>
    </source>
</reference>
<dbReference type="PANTHER" id="PTHR30273">
    <property type="entry name" value="PERIPLASMIC SIGNAL SENSOR AND SIGMA FACTOR ACTIVATOR FECR-RELATED"/>
    <property type="match status" value="1"/>
</dbReference>
<evidence type="ECO:0000313" key="4">
    <source>
        <dbReference type="Proteomes" id="UP000318946"/>
    </source>
</evidence>
<gene>
    <name evidence="3" type="ORF">A5CBH24_06430</name>
</gene>
<dbReference type="AlphaFoldDB" id="A0A3D2BFJ7"/>
<proteinExistence type="predicted"/>
<dbReference type="RefSeq" id="WP_141412194.1">
    <property type="nucleotide sequence ID" value="NZ_AP019735.1"/>
</dbReference>
<keyword evidence="4" id="KW-1185">Reference proteome</keyword>
<dbReference type="Gene3D" id="3.55.50.30">
    <property type="match status" value="1"/>
</dbReference>
<dbReference type="InterPro" id="IPR032508">
    <property type="entry name" value="FecR_C"/>
</dbReference>
<dbReference type="EMBL" id="AP019735">
    <property type="protein sequence ID" value="BBL03330.1"/>
    <property type="molecule type" value="Genomic_DNA"/>
</dbReference>
<dbReference type="OrthoDB" id="1523735at2"/>
<organism evidence="3 4">
    <name type="scientific">Alistipes communis</name>
    <dbReference type="NCBI Taxonomy" id="2585118"/>
    <lineage>
        <taxon>Bacteria</taxon>
        <taxon>Pseudomonadati</taxon>
        <taxon>Bacteroidota</taxon>
        <taxon>Bacteroidia</taxon>
        <taxon>Bacteroidales</taxon>
        <taxon>Rikenellaceae</taxon>
        <taxon>Alistipes</taxon>
    </lineage>
</organism>
<dbReference type="Gene3D" id="2.60.120.1440">
    <property type="match status" value="1"/>
</dbReference>
<dbReference type="Pfam" id="PF04773">
    <property type="entry name" value="FecR"/>
    <property type="match status" value="1"/>
</dbReference>
<dbReference type="GO" id="GO:0016989">
    <property type="term" value="F:sigma factor antagonist activity"/>
    <property type="evidence" value="ECO:0007669"/>
    <property type="project" value="TreeGrafter"/>
</dbReference>
<sequence length="319" mass="36033">MNERIREIALRFFEGTITAEEECELYGFLNGNPQGLAQMREWESCWKRDHVPPADVLDSLDSLRRKIRRRRPLRRLWLRISAAAAVLALVSTLVLHLLPAERPEQLFTVEAPQGTHSRISLPDGTQVWLNAGSALSYGSSFNETSREVSLSGEAYFEVARHAALPFRVEARGCTFTVLGTKFDISAYAEDPAVTAALLEGALRFESEDKQEAMTPGDLVTYDCATATVRREQVDVRQYRAWIDGVIRYDAITLPSLLRRLAREYDVEIDLRTRRFDDTTFRISLSSAQNIKSVMRALCDILPISVSCEGCRYVVDALPQ</sequence>
<dbReference type="KEGG" id="acou:A5CBH24_06430"/>
<dbReference type="InterPro" id="IPR006860">
    <property type="entry name" value="FecR"/>
</dbReference>
<dbReference type="GeneID" id="78341355"/>
<protein>
    <submittedName>
        <fullName evidence="3">Uncharacterized protein</fullName>
    </submittedName>
</protein>
<accession>A0A3D2BFJ7</accession>
<dbReference type="STRING" id="1118061.GCA_000311925_02382"/>
<dbReference type="PIRSF" id="PIRSF018266">
    <property type="entry name" value="FecR"/>
    <property type="match status" value="1"/>
</dbReference>
<name>A0A3D2BFJ7_9BACT</name>
<dbReference type="InterPro" id="IPR012373">
    <property type="entry name" value="Ferrdict_sens_TM"/>
</dbReference>
<accession>A0A4Y1WQF7</accession>
<evidence type="ECO:0000259" key="1">
    <source>
        <dbReference type="Pfam" id="PF04773"/>
    </source>
</evidence>
<accession>A0A4Y1XPV6</accession>
<evidence type="ECO:0000259" key="2">
    <source>
        <dbReference type="Pfam" id="PF16344"/>
    </source>
</evidence>
<evidence type="ECO:0000313" key="3">
    <source>
        <dbReference type="EMBL" id="BBL03330.1"/>
    </source>
</evidence>
<feature type="domain" description="FecR protein" evidence="1">
    <location>
        <begin position="108"/>
        <end position="202"/>
    </location>
</feature>